<dbReference type="PANTHER" id="PTHR48100">
    <property type="entry name" value="BROAD-SPECIFICITY PHOSPHATASE YOR283W-RELATED"/>
    <property type="match status" value="1"/>
</dbReference>
<accession>A0ABT3IWB9</accession>
<evidence type="ECO:0000256" key="1">
    <source>
        <dbReference type="NCBIfam" id="TIGR03162"/>
    </source>
</evidence>
<evidence type="ECO:0000313" key="3">
    <source>
        <dbReference type="Proteomes" id="UP001207742"/>
    </source>
</evidence>
<dbReference type="CDD" id="cd07067">
    <property type="entry name" value="HP_PGM_like"/>
    <property type="match status" value="1"/>
</dbReference>
<comment type="caution">
    <text evidence="2">The sequence shown here is derived from an EMBL/GenBank/DDBJ whole genome shotgun (WGS) entry which is preliminary data.</text>
</comment>
<dbReference type="Gene3D" id="3.40.50.1240">
    <property type="entry name" value="Phosphoglycerate mutase-like"/>
    <property type="match status" value="1"/>
</dbReference>
<dbReference type="PANTHER" id="PTHR48100:SF59">
    <property type="entry name" value="ADENOSYLCOBALAMIN_ALPHA-RIBAZOLE PHOSPHATASE"/>
    <property type="match status" value="1"/>
</dbReference>
<keyword evidence="3" id="KW-1185">Reference proteome</keyword>
<dbReference type="Pfam" id="PF00300">
    <property type="entry name" value="His_Phos_1"/>
    <property type="match status" value="1"/>
</dbReference>
<dbReference type="NCBIfam" id="TIGR03162">
    <property type="entry name" value="ribazole_cobC"/>
    <property type="match status" value="1"/>
</dbReference>
<protein>
    <recommendedName>
        <fullName evidence="1">Alpha-ribazole phosphatase</fullName>
        <ecNumber evidence="1">3.1.3.73</ecNumber>
    </recommendedName>
</protein>
<dbReference type="EMBL" id="JAPDNS010000002">
    <property type="protein sequence ID" value="MCW3488262.1"/>
    <property type="molecule type" value="Genomic_DNA"/>
</dbReference>
<organism evidence="2 3">
    <name type="scientific">Chitinophaga nivalis</name>
    <dbReference type="NCBI Taxonomy" id="2991709"/>
    <lineage>
        <taxon>Bacteria</taxon>
        <taxon>Pseudomonadati</taxon>
        <taxon>Bacteroidota</taxon>
        <taxon>Chitinophagia</taxon>
        <taxon>Chitinophagales</taxon>
        <taxon>Chitinophagaceae</taxon>
        <taxon>Chitinophaga</taxon>
    </lineage>
</organism>
<evidence type="ECO:0000313" key="2">
    <source>
        <dbReference type="EMBL" id="MCW3488262.1"/>
    </source>
</evidence>
<proteinExistence type="predicted"/>
<dbReference type="EC" id="3.1.3.73" evidence="1"/>
<name>A0ABT3IWB9_9BACT</name>
<reference evidence="2 3" key="1">
    <citation type="submission" date="2022-10" db="EMBL/GenBank/DDBJ databases">
        <title>Chitinophaga nivalis PC15 sp. nov., isolated from Pyeongchang county, South Korea.</title>
        <authorList>
            <person name="Trinh H.N."/>
        </authorList>
    </citation>
    <scope>NUCLEOTIDE SEQUENCE [LARGE SCALE GENOMIC DNA]</scope>
    <source>
        <strain evidence="2 3">PC14</strain>
    </source>
</reference>
<dbReference type="InterPro" id="IPR013078">
    <property type="entry name" value="His_Pase_superF_clade-1"/>
</dbReference>
<dbReference type="Proteomes" id="UP001207742">
    <property type="component" value="Unassembled WGS sequence"/>
</dbReference>
<dbReference type="InterPro" id="IPR017578">
    <property type="entry name" value="Ribazole_CobC"/>
</dbReference>
<dbReference type="InterPro" id="IPR029033">
    <property type="entry name" value="His_PPase_superfam"/>
</dbReference>
<dbReference type="SUPFAM" id="SSF53254">
    <property type="entry name" value="Phosphoglycerate mutase-like"/>
    <property type="match status" value="1"/>
</dbReference>
<dbReference type="InterPro" id="IPR050275">
    <property type="entry name" value="PGM_Phosphatase"/>
</dbReference>
<dbReference type="SMART" id="SM00855">
    <property type="entry name" value="PGAM"/>
    <property type="match status" value="1"/>
</dbReference>
<gene>
    <name evidence="2" type="primary">cobC</name>
    <name evidence="2" type="ORF">OL497_30490</name>
</gene>
<dbReference type="RefSeq" id="WP_264735066.1">
    <property type="nucleotide sequence ID" value="NZ_JAPDNR010000001.1"/>
</dbReference>
<sequence length="185" mass="20658">MEIYLIRHTAPAIEAGICYGATDIAVADTFETEAADVKTRLPVITTDVYSSPLQRCQQLATALFGDGFTTDDRLQEMNFGSWEMLPWDDISRSALKRWADNVVFEHIPGGESYAELYTRSIQLLEEIIAKGKDATLVTHGGVIRCIMAYATDTPLADAFDFQIEYGRITHLQVLNDEIKVIFSNS</sequence>